<keyword evidence="3" id="KW-0143">Chaperone</keyword>
<evidence type="ECO:0000256" key="4">
    <source>
        <dbReference type="ARBA" id="ARBA00034320"/>
    </source>
</evidence>
<dbReference type="InterPro" id="IPR011629">
    <property type="entry name" value="CobW-like_C"/>
</dbReference>
<dbReference type="InterPro" id="IPR027417">
    <property type="entry name" value="P-loop_NTPase"/>
</dbReference>
<dbReference type="Pfam" id="PF07683">
    <property type="entry name" value="CobW_C"/>
    <property type="match status" value="1"/>
</dbReference>
<accession>A0ABV6NDR9</accession>
<dbReference type="InterPro" id="IPR051316">
    <property type="entry name" value="Zinc-reg_GTPase_activator"/>
</dbReference>
<comment type="similarity">
    <text evidence="4">Belongs to the SIMIBI class G3E GTPase family. ZNG1 subfamily.</text>
</comment>
<dbReference type="SMART" id="SM00833">
    <property type="entry name" value="CobW_C"/>
    <property type="match status" value="1"/>
</dbReference>
<feature type="domain" description="CobW C-terminal" evidence="6">
    <location>
        <begin position="227"/>
        <end position="314"/>
    </location>
</feature>
<evidence type="ECO:0000313" key="8">
    <source>
        <dbReference type="Proteomes" id="UP001589833"/>
    </source>
</evidence>
<protein>
    <submittedName>
        <fullName evidence="7">CobW family GTP-binding protein</fullName>
    </submittedName>
</protein>
<name>A0ABV6NDR9_9BACI</name>
<keyword evidence="1" id="KW-0547">Nucleotide-binding</keyword>
<evidence type="ECO:0000313" key="7">
    <source>
        <dbReference type="EMBL" id="MFC0558914.1"/>
    </source>
</evidence>
<dbReference type="InterPro" id="IPR036627">
    <property type="entry name" value="CobW-likC_sf"/>
</dbReference>
<dbReference type="Gene3D" id="3.30.1220.10">
    <property type="entry name" value="CobW-like, C-terminal domain"/>
    <property type="match status" value="1"/>
</dbReference>
<dbReference type="PANTHER" id="PTHR13748:SF62">
    <property type="entry name" value="COBW DOMAIN-CONTAINING PROTEIN"/>
    <property type="match status" value="1"/>
</dbReference>
<dbReference type="Gene3D" id="3.40.50.300">
    <property type="entry name" value="P-loop containing nucleotide triphosphate hydrolases"/>
    <property type="match status" value="1"/>
</dbReference>
<dbReference type="Pfam" id="PF02492">
    <property type="entry name" value="cobW"/>
    <property type="match status" value="1"/>
</dbReference>
<dbReference type="PANTHER" id="PTHR13748">
    <property type="entry name" value="COBW-RELATED"/>
    <property type="match status" value="1"/>
</dbReference>
<dbReference type="CDD" id="cd03112">
    <property type="entry name" value="CobW-like"/>
    <property type="match status" value="1"/>
</dbReference>
<comment type="catalytic activity">
    <reaction evidence="5">
        <text>GTP + H2O = GDP + phosphate + H(+)</text>
        <dbReference type="Rhea" id="RHEA:19669"/>
        <dbReference type="ChEBI" id="CHEBI:15377"/>
        <dbReference type="ChEBI" id="CHEBI:15378"/>
        <dbReference type="ChEBI" id="CHEBI:37565"/>
        <dbReference type="ChEBI" id="CHEBI:43474"/>
        <dbReference type="ChEBI" id="CHEBI:58189"/>
    </reaction>
    <physiologicalReaction direction="left-to-right" evidence="5">
        <dbReference type="Rhea" id="RHEA:19670"/>
    </physiologicalReaction>
</comment>
<dbReference type="RefSeq" id="WP_273839401.1">
    <property type="nucleotide sequence ID" value="NZ_JAQQWT010000001.1"/>
</dbReference>
<gene>
    <name evidence="7" type="ORF">ACFFH4_07595</name>
</gene>
<dbReference type="Proteomes" id="UP001589833">
    <property type="component" value="Unassembled WGS sequence"/>
</dbReference>
<reference evidence="7 8" key="1">
    <citation type="submission" date="2024-09" db="EMBL/GenBank/DDBJ databases">
        <authorList>
            <person name="Sun Q."/>
            <person name="Mori K."/>
        </authorList>
    </citation>
    <scope>NUCLEOTIDE SEQUENCE [LARGE SCALE GENOMIC DNA]</scope>
    <source>
        <strain evidence="7 8">NCAIM B.02301</strain>
    </source>
</reference>
<proteinExistence type="inferred from homology"/>
<keyword evidence="2" id="KW-0378">Hydrolase</keyword>
<dbReference type="InterPro" id="IPR003495">
    <property type="entry name" value="CobW/HypB/UreG_nucleotide-bd"/>
</dbReference>
<organism evidence="7 8">
    <name type="scientific">Halalkalibacter alkalisediminis</name>
    <dbReference type="NCBI Taxonomy" id="935616"/>
    <lineage>
        <taxon>Bacteria</taxon>
        <taxon>Bacillati</taxon>
        <taxon>Bacillota</taxon>
        <taxon>Bacilli</taxon>
        <taxon>Bacillales</taxon>
        <taxon>Bacillaceae</taxon>
        <taxon>Halalkalibacter</taxon>
    </lineage>
</organism>
<evidence type="ECO:0000256" key="3">
    <source>
        <dbReference type="ARBA" id="ARBA00023186"/>
    </source>
</evidence>
<sequence>MENKPVEIFILSGFLGSGKSTLLKELIQLEKKVGRRIGVLMNELGDISIDSSIIPADIPLKEMLNGCICCTIQGELSLQLNSILEEYDLDAIYIEATGVAHPLEIMDACTHPKLANKVVMKAILTVVNAKQWHENRLSIKLKKLLAEQVKYADMILINKIDQVSQTELELIRESIGQVNAKAIISSVQFGKIHPSLLYGEGQQQMETATKLLENDHHESHVHHHLHVRTFSVPVNQPIDRIQFTHWLERIQGQLYRAKGFIYLTETPGLFLFNYAYGDLILERYPTEKPLQPVLVCIGENLERESIEQGISHLQQSQTKMTL</sequence>
<comment type="caution">
    <text evidence="7">The sequence shown here is derived from an EMBL/GenBank/DDBJ whole genome shotgun (WGS) entry which is preliminary data.</text>
</comment>
<keyword evidence="8" id="KW-1185">Reference proteome</keyword>
<dbReference type="SUPFAM" id="SSF52540">
    <property type="entry name" value="P-loop containing nucleoside triphosphate hydrolases"/>
    <property type="match status" value="1"/>
</dbReference>
<evidence type="ECO:0000259" key="6">
    <source>
        <dbReference type="SMART" id="SM00833"/>
    </source>
</evidence>
<evidence type="ECO:0000256" key="1">
    <source>
        <dbReference type="ARBA" id="ARBA00022741"/>
    </source>
</evidence>
<evidence type="ECO:0000256" key="5">
    <source>
        <dbReference type="ARBA" id="ARBA00049117"/>
    </source>
</evidence>
<evidence type="ECO:0000256" key="2">
    <source>
        <dbReference type="ARBA" id="ARBA00022801"/>
    </source>
</evidence>
<dbReference type="SUPFAM" id="SSF90002">
    <property type="entry name" value="Hypothetical protein YjiA, C-terminal domain"/>
    <property type="match status" value="1"/>
</dbReference>
<dbReference type="EMBL" id="JBHLTR010000006">
    <property type="protein sequence ID" value="MFC0558914.1"/>
    <property type="molecule type" value="Genomic_DNA"/>
</dbReference>